<dbReference type="Gene3D" id="1.10.287.1080">
    <property type="entry name" value="MazG-like"/>
    <property type="match status" value="1"/>
</dbReference>
<dbReference type="EMBL" id="JBHRRZ010000015">
    <property type="protein sequence ID" value="MFC2948557.1"/>
    <property type="molecule type" value="Genomic_DNA"/>
</dbReference>
<comment type="caution">
    <text evidence="2">The sequence shown here is derived from an EMBL/GenBank/DDBJ whole genome shotgun (WGS) entry which is preliminary data.</text>
</comment>
<dbReference type="Pfam" id="PF03819">
    <property type="entry name" value="MazG"/>
    <property type="match status" value="1"/>
</dbReference>
<feature type="domain" description="NTP pyrophosphohydrolase MazG-like" evidence="1">
    <location>
        <begin position="30"/>
        <end position="98"/>
    </location>
</feature>
<dbReference type="Proteomes" id="UP001595387">
    <property type="component" value="Unassembled WGS sequence"/>
</dbReference>
<dbReference type="CDD" id="cd11541">
    <property type="entry name" value="NTP-PPase_u4"/>
    <property type="match status" value="1"/>
</dbReference>
<evidence type="ECO:0000313" key="2">
    <source>
        <dbReference type="EMBL" id="MFC2948557.1"/>
    </source>
</evidence>
<name>A0ABV7A642_9BACI</name>
<dbReference type="InterPro" id="IPR011379">
    <property type="entry name" value="MazG-related_GP37"/>
</dbReference>
<accession>A0ABV7A642</accession>
<dbReference type="InterPro" id="IPR004518">
    <property type="entry name" value="MazG-like_dom"/>
</dbReference>
<dbReference type="RefSeq" id="WP_390305678.1">
    <property type="nucleotide sequence ID" value="NZ_JBHRRZ010000015.1"/>
</dbReference>
<evidence type="ECO:0000259" key="1">
    <source>
        <dbReference type="Pfam" id="PF03819"/>
    </source>
</evidence>
<keyword evidence="3" id="KW-1185">Reference proteome</keyword>
<dbReference type="PIRSF" id="PIRSF006639">
    <property type="entry name" value="UCP006639_pph"/>
    <property type="match status" value="1"/>
</dbReference>
<evidence type="ECO:0000313" key="3">
    <source>
        <dbReference type="Proteomes" id="UP001595387"/>
    </source>
</evidence>
<gene>
    <name evidence="2" type="ORF">ACFODW_09415</name>
</gene>
<organism evidence="2 3">
    <name type="scientific">Virgibacillus sediminis</name>
    <dbReference type="NCBI Taxonomy" id="202260"/>
    <lineage>
        <taxon>Bacteria</taxon>
        <taxon>Bacillati</taxon>
        <taxon>Bacillota</taxon>
        <taxon>Bacilli</taxon>
        <taxon>Bacillales</taxon>
        <taxon>Bacillaceae</taxon>
        <taxon>Virgibacillus</taxon>
    </lineage>
</organism>
<proteinExistence type="predicted"/>
<dbReference type="SUPFAM" id="SSF101386">
    <property type="entry name" value="all-alpha NTP pyrophosphatases"/>
    <property type="match status" value="1"/>
</dbReference>
<sequence length="111" mass="12508">MKLNDYQKETERTAPSIDDQEGCLINFSMGLSGESGEFTDHIKKVVFQGHPLSYSDAEEELGDILYYLARAADALGLTLEEVAQTNINKLKKRYPNGFTTKDSMQRRDVAE</sequence>
<reference evidence="3" key="1">
    <citation type="journal article" date="2019" name="Int. J. Syst. Evol. Microbiol.">
        <title>The Global Catalogue of Microorganisms (GCM) 10K type strain sequencing project: providing services to taxonomists for standard genome sequencing and annotation.</title>
        <authorList>
            <consortium name="The Broad Institute Genomics Platform"/>
            <consortium name="The Broad Institute Genome Sequencing Center for Infectious Disease"/>
            <person name="Wu L."/>
            <person name="Ma J."/>
        </authorList>
    </citation>
    <scope>NUCLEOTIDE SEQUENCE [LARGE SCALE GENOMIC DNA]</scope>
    <source>
        <strain evidence="3">KCTC 13193</strain>
    </source>
</reference>
<protein>
    <submittedName>
        <fullName evidence="2">Nucleoside triphosphate pyrophosphohydrolase family protein</fullName>
    </submittedName>
</protein>